<name>A0A8C2TK43_COTJA</name>
<gene>
    <name evidence="3" type="primary">TMEM61</name>
</gene>
<dbReference type="InterPro" id="IPR028164">
    <property type="entry name" value="TMEM61"/>
</dbReference>
<dbReference type="Ensembl" id="ENSCJPT00005020948.1">
    <property type="protein sequence ID" value="ENSCJPP00005014762.1"/>
    <property type="gene ID" value="ENSCJPG00005012289.1"/>
</dbReference>
<reference evidence="3" key="2">
    <citation type="submission" date="2025-08" db="UniProtKB">
        <authorList>
            <consortium name="Ensembl"/>
        </authorList>
    </citation>
    <scope>IDENTIFICATION</scope>
</reference>
<feature type="compositionally biased region" description="Pro residues" evidence="1">
    <location>
        <begin position="53"/>
        <end position="63"/>
    </location>
</feature>
<feature type="region of interest" description="Disordered" evidence="1">
    <location>
        <begin position="14"/>
        <end position="135"/>
    </location>
</feature>
<feature type="compositionally biased region" description="Polar residues" evidence="1">
    <location>
        <begin position="366"/>
        <end position="376"/>
    </location>
</feature>
<evidence type="ECO:0000256" key="1">
    <source>
        <dbReference type="SAM" id="MobiDB-lite"/>
    </source>
</evidence>
<dbReference type="PANTHER" id="PTHR37151">
    <property type="entry name" value="TRANSMEMBRANE PROTEIN 61"/>
    <property type="match status" value="1"/>
</dbReference>
<keyword evidence="4" id="KW-1185">Reference proteome</keyword>
<keyword evidence="2" id="KW-1133">Transmembrane helix</keyword>
<dbReference type="AlphaFoldDB" id="A0A8C2TK43"/>
<evidence type="ECO:0000313" key="4">
    <source>
        <dbReference type="Proteomes" id="UP000694412"/>
    </source>
</evidence>
<reference evidence="3" key="3">
    <citation type="submission" date="2025-09" db="UniProtKB">
        <authorList>
            <consortium name="Ensembl"/>
        </authorList>
    </citation>
    <scope>IDENTIFICATION</scope>
</reference>
<feature type="compositionally biased region" description="Low complexity" evidence="1">
    <location>
        <begin position="29"/>
        <end position="45"/>
    </location>
</feature>
<feature type="transmembrane region" description="Helical" evidence="2">
    <location>
        <begin position="189"/>
        <end position="209"/>
    </location>
</feature>
<dbReference type="GeneTree" id="ENSGT00390000007464"/>
<evidence type="ECO:0000313" key="3">
    <source>
        <dbReference type="Ensembl" id="ENSCJPP00005014762.1"/>
    </source>
</evidence>
<accession>A0A8C2TK43</accession>
<proteinExistence type="predicted"/>
<feature type="region of interest" description="Disordered" evidence="1">
    <location>
        <begin position="331"/>
        <end position="391"/>
    </location>
</feature>
<feature type="compositionally biased region" description="Basic and acidic residues" evidence="1">
    <location>
        <begin position="64"/>
        <end position="80"/>
    </location>
</feature>
<keyword evidence="2" id="KW-0472">Membrane</keyword>
<protein>
    <submittedName>
        <fullName evidence="3">Transmembrane protein 61</fullName>
    </submittedName>
</protein>
<keyword evidence="2" id="KW-0812">Transmembrane</keyword>
<evidence type="ECO:0000256" key="2">
    <source>
        <dbReference type="SAM" id="Phobius"/>
    </source>
</evidence>
<feature type="compositionally biased region" description="Pro residues" evidence="1">
    <location>
        <begin position="82"/>
        <end position="98"/>
    </location>
</feature>
<reference evidence="3" key="1">
    <citation type="submission" date="2015-11" db="EMBL/GenBank/DDBJ databases">
        <authorList>
            <consortium name="International Coturnix japonica Genome Analysis Consortium"/>
            <person name="Warren W."/>
            <person name="Burt D.W."/>
            <person name="Antin P.B."/>
            <person name="Lanford R."/>
            <person name="Gros J."/>
            <person name="Wilson R.K."/>
        </authorList>
    </citation>
    <scope>NUCLEOTIDE SEQUENCE [LARGE SCALE GENOMIC DNA]</scope>
</reference>
<organism evidence="3 4">
    <name type="scientific">Coturnix japonica</name>
    <name type="common">Japanese quail</name>
    <name type="synonym">Coturnix coturnix japonica</name>
    <dbReference type="NCBI Taxonomy" id="93934"/>
    <lineage>
        <taxon>Eukaryota</taxon>
        <taxon>Metazoa</taxon>
        <taxon>Chordata</taxon>
        <taxon>Craniata</taxon>
        <taxon>Vertebrata</taxon>
        <taxon>Euteleostomi</taxon>
        <taxon>Archelosauria</taxon>
        <taxon>Archosauria</taxon>
        <taxon>Dinosauria</taxon>
        <taxon>Saurischia</taxon>
        <taxon>Theropoda</taxon>
        <taxon>Coelurosauria</taxon>
        <taxon>Aves</taxon>
        <taxon>Neognathae</taxon>
        <taxon>Galloanserae</taxon>
        <taxon>Galliformes</taxon>
        <taxon>Phasianidae</taxon>
        <taxon>Perdicinae</taxon>
        <taxon>Coturnix</taxon>
    </lineage>
</organism>
<feature type="transmembrane region" description="Helical" evidence="2">
    <location>
        <begin position="244"/>
        <end position="264"/>
    </location>
</feature>
<dbReference type="PANTHER" id="PTHR37151:SF1">
    <property type="entry name" value="TRANSMEMBRANE PROTEIN 61"/>
    <property type="match status" value="1"/>
</dbReference>
<sequence length="391" mass="42456">MPTSCPAVRAFPISQFPPHLLPPKDHCAPCPQHPQTHPQTQPIDHTPGDENTAPPPRPPPPPPLRDRGPRSPRCSTRELRGAPPPPSPRPARPRPPLGPSSGSRRAERGRRRRVSTARGPQGSAPGEEEEDGGERRLLQGEPRRAAGPAGGTAVGCGWKLGCELPCVTSASSPPSRANTRRMAAASFRYGITITGAVLLVTGTLCFAWWSDGEVGTAVGSGAHLLPPREAQAVPSSSNALLRSVSFFCCGIGGILLLFGLLWSVKANARVVSRRYRYRFPRDLQYFTAEPPEKWNCSSWDATAIPTYEEALTCRPAHGTYLHPVVSKEELTPPPYHDLEDEEDERWQSGRRRSSSDSALFRPSPSWLETQSPTGPQATPPPSYENISVRGV</sequence>
<dbReference type="Proteomes" id="UP000694412">
    <property type="component" value="Chromosome 8"/>
</dbReference>
<dbReference type="Pfam" id="PF15105">
    <property type="entry name" value="TMEM61"/>
    <property type="match status" value="1"/>
</dbReference>